<dbReference type="InterPro" id="IPR005467">
    <property type="entry name" value="His_kinase_dom"/>
</dbReference>
<evidence type="ECO:0000313" key="4">
    <source>
        <dbReference type="EMBL" id="AOX17267.1"/>
    </source>
</evidence>
<dbReference type="PROSITE" id="PS50110">
    <property type="entry name" value="RESPONSE_REGULATORY"/>
    <property type="match status" value="2"/>
</dbReference>
<evidence type="ECO:0000256" key="1">
    <source>
        <dbReference type="ARBA" id="ARBA00000085"/>
    </source>
</evidence>
<dbReference type="RefSeq" id="WP_070402906.1">
    <property type="nucleotide sequence ID" value="NZ_BJVW01000001.1"/>
</dbReference>
<accession>A0A1D8UUU3</accession>
<dbReference type="Proteomes" id="UP000179145">
    <property type="component" value="Chromosome"/>
</dbReference>
<organism evidence="4 5">
    <name type="scientific">Kozakia baliensis</name>
    <dbReference type="NCBI Taxonomy" id="153496"/>
    <lineage>
        <taxon>Bacteria</taxon>
        <taxon>Pseudomonadati</taxon>
        <taxon>Pseudomonadota</taxon>
        <taxon>Alphaproteobacteria</taxon>
        <taxon>Acetobacterales</taxon>
        <taxon>Acetobacteraceae</taxon>
        <taxon>Kozakia</taxon>
    </lineage>
</organism>
<dbReference type="InterPro" id="IPR003594">
    <property type="entry name" value="HATPase_dom"/>
</dbReference>
<dbReference type="InterPro" id="IPR003661">
    <property type="entry name" value="HisK_dim/P_dom"/>
</dbReference>
<dbReference type="PANTHER" id="PTHR43065">
    <property type="entry name" value="SENSOR HISTIDINE KINASE"/>
    <property type="match status" value="1"/>
</dbReference>
<dbReference type="Gene3D" id="3.40.50.2300">
    <property type="match status" value="2"/>
</dbReference>
<protein>
    <recommendedName>
        <fullName evidence="2">histidine kinase</fullName>
        <ecNumber evidence="2">2.7.13.3</ecNumber>
    </recommendedName>
</protein>
<dbReference type="SUPFAM" id="SSF47384">
    <property type="entry name" value="Homodimeric domain of signal transducing histidine kinase"/>
    <property type="match status" value="1"/>
</dbReference>
<dbReference type="eggNOG" id="COG3437">
    <property type="taxonomic scope" value="Bacteria"/>
</dbReference>
<dbReference type="PANTHER" id="PTHR43065:SF42">
    <property type="entry name" value="TWO-COMPONENT SENSOR PPRA"/>
    <property type="match status" value="1"/>
</dbReference>
<dbReference type="SUPFAM" id="SSF55874">
    <property type="entry name" value="ATPase domain of HSP90 chaperone/DNA topoisomerase II/histidine kinase"/>
    <property type="match status" value="1"/>
</dbReference>
<dbReference type="AlphaFoldDB" id="A0A1D8UUU3"/>
<dbReference type="SMART" id="SM00448">
    <property type="entry name" value="REC"/>
    <property type="match status" value="2"/>
</dbReference>
<dbReference type="PRINTS" id="PR00344">
    <property type="entry name" value="BCTRLSENSOR"/>
</dbReference>
<reference evidence="4 5" key="1">
    <citation type="journal article" date="2016" name="Microb. Cell Fact.">
        <title>Dissection of exopolysaccharide biosynthesis in Kozakia baliensis.</title>
        <authorList>
            <person name="Brandt J.U."/>
            <person name="Jakob F."/>
            <person name="Behr J."/>
            <person name="Geissler A.J."/>
            <person name="Vogel R.F."/>
        </authorList>
    </citation>
    <scope>NUCLEOTIDE SEQUENCE [LARGE SCALE GENOMIC DNA]</scope>
    <source>
        <strain evidence="4 5">DSM 14400</strain>
    </source>
</reference>
<dbReference type="Pfam" id="PF00072">
    <property type="entry name" value="Response_reg"/>
    <property type="match status" value="2"/>
</dbReference>
<dbReference type="InterPro" id="IPR001789">
    <property type="entry name" value="Sig_transdc_resp-reg_receiver"/>
</dbReference>
<dbReference type="Pfam" id="PF00512">
    <property type="entry name" value="HisKA"/>
    <property type="match status" value="1"/>
</dbReference>
<dbReference type="OrthoDB" id="9796100at2"/>
<comment type="catalytic activity">
    <reaction evidence="1">
        <text>ATP + protein L-histidine = ADP + protein N-phospho-L-histidine.</text>
        <dbReference type="EC" id="2.7.13.3"/>
    </reaction>
</comment>
<dbReference type="Pfam" id="PF02518">
    <property type="entry name" value="HATPase_c"/>
    <property type="match status" value="1"/>
</dbReference>
<dbReference type="KEGG" id="kba:A0U89_09120"/>
<dbReference type="InterPro" id="IPR036097">
    <property type="entry name" value="HisK_dim/P_sf"/>
</dbReference>
<evidence type="ECO:0000256" key="3">
    <source>
        <dbReference type="ARBA" id="ARBA00022553"/>
    </source>
</evidence>
<dbReference type="SUPFAM" id="SSF52172">
    <property type="entry name" value="CheY-like"/>
    <property type="match status" value="2"/>
</dbReference>
<evidence type="ECO:0000313" key="5">
    <source>
        <dbReference type="Proteomes" id="UP000179145"/>
    </source>
</evidence>
<dbReference type="InterPro" id="IPR011006">
    <property type="entry name" value="CheY-like_superfamily"/>
</dbReference>
<dbReference type="SMART" id="SM00387">
    <property type="entry name" value="HATPase_c"/>
    <property type="match status" value="1"/>
</dbReference>
<dbReference type="EC" id="2.7.13.3" evidence="2"/>
<proteinExistence type="predicted"/>
<keyword evidence="3" id="KW-0597">Phosphoprotein</keyword>
<dbReference type="InterPro" id="IPR004358">
    <property type="entry name" value="Sig_transdc_His_kin-like_C"/>
</dbReference>
<dbReference type="PROSITE" id="PS50109">
    <property type="entry name" value="HIS_KIN"/>
    <property type="match status" value="1"/>
</dbReference>
<gene>
    <name evidence="4" type="ORF">A0U89_09120</name>
</gene>
<dbReference type="STRING" id="153496.A0U89_09120"/>
<dbReference type="EMBL" id="CP014674">
    <property type="protein sequence ID" value="AOX17267.1"/>
    <property type="molecule type" value="Genomic_DNA"/>
</dbReference>
<dbReference type="SMART" id="SM00388">
    <property type="entry name" value="HisKA"/>
    <property type="match status" value="1"/>
</dbReference>
<dbReference type="CDD" id="cd00082">
    <property type="entry name" value="HisKA"/>
    <property type="match status" value="1"/>
</dbReference>
<dbReference type="InterPro" id="IPR036890">
    <property type="entry name" value="HATPase_C_sf"/>
</dbReference>
<keyword evidence="5" id="KW-1185">Reference proteome</keyword>
<sequence length="642" mass="70239">MRNVYGNAPQARSRILLVDDEPEILVALTDLLEDEFDILSSTDPLDALNILRDSPDVAVIVSDQRMPNLNGDAFLAQAREISDARGILLTGYADLAAVVAALNQGRIQFYAHKPWESDALRAMVREVAEHYRLERALLTERVLLHGLMETLPLGLVFSDAQGRVIRHNLTPDRQVSEEEGVLETSLYPETERAAIEAMRARTQELGQDEHLVETVDDDVTHWHEFIRAALPWPRRPGGELEPINKRWQVGIERDVTERLAMELRLRQDDKMRALGTLSGGIAHDFNNLLTAILGSLELLSDLSPPSDPMATKLLENAAESARRGTVLTRRLLEFGRPKPTTLQPVSVIALINGMRDLLAQSLNRRTDTEGETGRCTLDLAGVSSDLKLPPVMSDPGQLEMALLNLCINARDAMPQGGSIAIAAHYAEATQGGSGHVVVTVADHGCGMPPEVVARIFEPFFTTKGIGSGTGLGLSTIYGFLRRCNGDIQVQSMPGEGTRMALWLPVCQEAECEQAESEADSAETLSPQRILVADDEDGVRLVTEQFLRQDKHEVVGVSDGTDVIALIEAGEKFDLVALDLLMPGMSGRECGEILGKIAPDLPILYISGYADPDNLPEGAFVLGKPFTPQMLRRAVANALRRKS</sequence>
<dbReference type="Gene3D" id="3.30.565.10">
    <property type="entry name" value="Histidine kinase-like ATPase, C-terminal domain"/>
    <property type="match status" value="1"/>
</dbReference>
<dbReference type="Gene3D" id="1.10.287.130">
    <property type="match status" value="1"/>
</dbReference>
<dbReference type="eggNOG" id="COG4191">
    <property type="taxonomic scope" value="Bacteria"/>
</dbReference>
<dbReference type="GO" id="GO:0000155">
    <property type="term" value="F:phosphorelay sensor kinase activity"/>
    <property type="evidence" value="ECO:0007669"/>
    <property type="project" value="InterPro"/>
</dbReference>
<evidence type="ECO:0000256" key="2">
    <source>
        <dbReference type="ARBA" id="ARBA00012438"/>
    </source>
</evidence>
<name>A0A1D8UUU3_9PROT</name>